<proteinExistence type="predicted"/>
<dbReference type="OrthoDB" id="2013972at2759"/>
<dbReference type="EMBL" id="LCZI01000730">
    <property type="protein sequence ID" value="KKZ64864.1"/>
    <property type="molecule type" value="Genomic_DNA"/>
</dbReference>
<evidence type="ECO:0000313" key="3">
    <source>
        <dbReference type="Proteomes" id="UP000034164"/>
    </source>
</evidence>
<dbReference type="VEuPathDB" id="FungiDB:EMCG_09241"/>
<organism evidence="2 3">
    <name type="scientific">[Emmonsia] crescens</name>
    <dbReference type="NCBI Taxonomy" id="73230"/>
    <lineage>
        <taxon>Eukaryota</taxon>
        <taxon>Fungi</taxon>
        <taxon>Dikarya</taxon>
        <taxon>Ascomycota</taxon>
        <taxon>Pezizomycotina</taxon>
        <taxon>Eurotiomycetes</taxon>
        <taxon>Eurotiomycetidae</taxon>
        <taxon>Onygenales</taxon>
        <taxon>Ajellomycetaceae</taxon>
        <taxon>Emergomyces</taxon>
    </lineage>
</organism>
<evidence type="ECO:0000313" key="2">
    <source>
        <dbReference type="EMBL" id="KKZ64864.1"/>
    </source>
</evidence>
<name>A0A0G2J3C0_9EURO</name>
<dbReference type="AlphaFoldDB" id="A0A0G2J3C0"/>
<dbReference type="Proteomes" id="UP000034164">
    <property type="component" value="Unassembled WGS sequence"/>
</dbReference>
<gene>
    <name evidence="2" type="ORF">EMCG_09241</name>
</gene>
<reference evidence="3" key="1">
    <citation type="journal article" date="2015" name="PLoS Genet.">
        <title>The dynamic genome and transcriptome of the human fungal pathogen Blastomyces and close relative Emmonsia.</title>
        <authorList>
            <person name="Munoz J.F."/>
            <person name="Gauthier G.M."/>
            <person name="Desjardins C.A."/>
            <person name="Gallo J.E."/>
            <person name="Holder J."/>
            <person name="Sullivan T.D."/>
            <person name="Marty A.J."/>
            <person name="Carmen J.C."/>
            <person name="Chen Z."/>
            <person name="Ding L."/>
            <person name="Gujja S."/>
            <person name="Magrini V."/>
            <person name="Misas E."/>
            <person name="Mitreva M."/>
            <person name="Priest M."/>
            <person name="Saif S."/>
            <person name="Whiston E.A."/>
            <person name="Young S."/>
            <person name="Zeng Q."/>
            <person name="Goldman W.E."/>
            <person name="Mardis E.R."/>
            <person name="Taylor J.W."/>
            <person name="McEwen J.G."/>
            <person name="Clay O.K."/>
            <person name="Klein B.S."/>
            <person name="Cuomo C.A."/>
        </authorList>
    </citation>
    <scope>NUCLEOTIDE SEQUENCE [LARGE SCALE GENOMIC DNA]</scope>
    <source>
        <strain evidence="3">UAMH 3008</strain>
    </source>
</reference>
<accession>A0A0G2J3C0</accession>
<feature type="region of interest" description="Disordered" evidence="1">
    <location>
        <begin position="40"/>
        <end position="68"/>
    </location>
</feature>
<sequence>MSRCRHRLYQALQQHGTARPDHIWITDEFVSEGFSQFARRHKRHGSSVPGPLEAQKRLSKRRHGALAPMGSPLPAIEAAILFGKPAQQNSDVYPWSPQAQEAFPFLHKDVPPAPQPWGDGTTQISQFDPISDNTVPPSTPSYDFLKMQLSSLAWKSSSLDEFRKHITALGLDPRGRPLISRIALSEILLAQNRSGRSKRWDIDDLHSFFTDSSLNVPTAENYVTLVEHCAMHTERKTRLYAHFRFLKRSIMLGLVPVEEISKIIKLIPSIKTKTREHGKSTIGKANWEDVAVCYQAIWDGLKTSSVLTPSDLGRETMALWVEEILKASPPGRLSQLGMDVIHTLDDSCTSGLNLLADVLLRRVFLTAASVPDSTIVDIPERALHEILSCAKSLFDSCSPDSAVAHILKITELLVFSPVYNKWSAQSLHIWYWVLSRLDNDLVLFSATTGSSFDFASSLTSPLLDENGLNVPNRLKHLLELWVVAVLGHTTDSYGILDFRRRIVFRRLLSFLERASGPFRGTDILTRLRIYLQDSRLRVLPATDLVLSNAADIEFAKAQKQFRWNKQSGHTGGPDFLDPEIKAKLLDPTHSPKTIKEILPYFSMYTRNRAAIYSTFDQLAKTTDVTSPSFIHQIITFTEAGAIPRSAILRLLRRHTPLKVALSRCWQEPAATYAVTEPGTPPPDPCLYPNPNECLRMLHILALVFSCTTTVTPTTSWRLTQWVYLFIVQHHGPVSPILTRALFQAGVTRYREAGKPVPKRKYAFIIQKIREAEGAAVANALLDAERV</sequence>
<protein>
    <submittedName>
        <fullName evidence="2">Uncharacterized protein</fullName>
    </submittedName>
</protein>
<evidence type="ECO:0000256" key="1">
    <source>
        <dbReference type="SAM" id="MobiDB-lite"/>
    </source>
</evidence>
<comment type="caution">
    <text evidence="2">The sequence shown here is derived from an EMBL/GenBank/DDBJ whole genome shotgun (WGS) entry which is preliminary data.</text>
</comment>